<evidence type="ECO:0000256" key="1">
    <source>
        <dbReference type="ARBA" id="ARBA00022801"/>
    </source>
</evidence>
<feature type="domain" description="PPM-type phosphatase" evidence="2">
    <location>
        <begin position="299"/>
        <end position="465"/>
    </location>
</feature>
<evidence type="ECO:0000259" key="2">
    <source>
        <dbReference type="Pfam" id="PF07228"/>
    </source>
</evidence>
<dbReference type="Pfam" id="PF07228">
    <property type="entry name" value="SpoIIE"/>
    <property type="match status" value="1"/>
</dbReference>
<accession>A0ABV5UGR6</accession>
<sequence length="482" mass="51337">MRFLPEEEQRRLVAACFTRSELTLEQLWMRYFALGGSLSLLELDAYLNGLVTLPRVDRDMVAHAVNERLDEVAGPARAPYSHSVQDAKPLHGPLKALVDLLEGAHRAPPERLPAVVAEAGRALDLTIGVYLADYDQRTLMPLQPGAAALDIDTTVGGDVYRRAATLTRDGTLWTVLLDGVERLGVLEIVPAGDAGPDDPALREQCRWLSALLGHLVTITTQYGDGLDRRRRLRRRDSPAELLWQSLPPLTGATDRVVVGGSVQPVYDLCGTVFDYALSEERAQVAMFDTGARTRGANTAVVSALAAYRAARHGGASLAEQFTAIGAELDGRSGLPAVGGVLAELDLGTGELRVLGGGFPEPVVVRGSEVLPVTGLTAPGFTAAGGPPPVTELRLEPGDLLALCSRGVAETADGAGEPFGRARITAHLARDAGELPPEVARRLARAVLTHGGGEFRQDAAVLIARWNPRRGSSADALAPARRW</sequence>
<keyword evidence="4" id="KW-1185">Reference proteome</keyword>
<dbReference type="EC" id="3.1.3.16" evidence="3"/>
<protein>
    <submittedName>
        <fullName evidence="3">PP2C family protein-serine/threonine phosphatase</fullName>
        <ecNumber evidence="3">3.1.3.16</ecNumber>
    </submittedName>
</protein>
<dbReference type="InterPro" id="IPR036457">
    <property type="entry name" value="PPM-type-like_dom_sf"/>
</dbReference>
<proteinExistence type="predicted"/>
<gene>
    <name evidence="3" type="ORF">ACFFTO_41005</name>
</gene>
<dbReference type="EMBL" id="JBHMBK010000055">
    <property type="protein sequence ID" value="MFB9690590.1"/>
    <property type="molecule type" value="Genomic_DNA"/>
</dbReference>
<dbReference type="PANTHER" id="PTHR43156">
    <property type="entry name" value="STAGE II SPORULATION PROTEIN E-RELATED"/>
    <property type="match status" value="1"/>
</dbReference>
<keyword evidence="1 3" id="KW-0378">Hydrolase</keyword>
<reference evidence="3 4" key="1">
    <citation type="submission" date="2024-09" db="EMBL/GenBank/DDBJ databases">
        <authorList>
            <person name="Sun Q."/>
            <person name="Mori K."/>
        </authorList>
    </citation>
    <scope>NUCLEOTIDE SEQUENCE [LARGE SCALE GENOMIC DNA]</scope>
    <source>
        <strain evidence="3 4">JCM 13852</strain>
    </source>
</reference>
<evidence type="ECO:0000313" key="3">
    <source>
        <dbReference type="EMBL" id="MFB9690590.1"/>
    </source>
</evidence>
<dbReference type="InterPro" id="IPR001932">
    <property type="entry name" value="PPM-type_phosphatase-like_dom"/>
</dbReference>
<dbReference type="Proteomes" id="UP001589535">
    <property type="component" value="Unassembled WGS sequence"/>
</dbReference>
<evidence type="ECO:0000313" key="4">
    <source>
        <dbReference type="Proteomes" id="UP001589535"/>
    </source>
</evidence>
<dbReference type="GO" id="GO:0004722">
    <property type="term" value="F:protein serine/threonine phosphatase activity"/>
    <property type="evidence" value="ECO:0007669"/>
    <property type="project" value="UniProtKB-EC"/>
</dbReference>
<name>A0ABV5UGR6_9PSEU</name>
<dbReference type="InterPro" id="IPR052016">
    <property type="entry name" value="Bact_Sigma-Reg"/>
</dbReference>
<dbReference type="PANTHER" id="PTHR43156:SF2">
    <property type="entry name" value="STAGE II SPORULATION PROTEIN E"/>
    <property type="match status" value="1"/>
</dbReference>
<comment type="caution">
    <text evidence="3">The sequence shown here is derived from an EMBL/GenBank/DDBJ whole genome shotgun (WGS) entry which is preliminary data.</text>
</comment>
<organism evidence="3 4">
    <name type="scientific">Amycolatopsis plumensis</name>
    <dbReference type="NCBI Taxonomy" id="236508"/>
    <lineage>
        <taxon>Bacteria</taxon>
        <taxon>Bacillati</taxon>
        <taxon>Actinomycetota</taxon>
        <taxon>Actinomycetes</taxon>
        <taxon>Pseudonocardiales</taxon>
        <taxon>Pseudonocardiaceae</taxon>
        <taxon>Amycolatopsis</taxon>
    </lineage>
</organism>
<dbReference type="RefSeq" id="WP_378206243.1">
    <property type="nucleotide sequence ID" value="NZ_JBHMBK010000055.1"/>
</dbReference>
<dbReference type="Gene3D" id="3.60.40.10">
    <property type="entry name" value="PPM-type phosphatase domain"/>
    <property type="match status" value="1"/>
</dbReference>